<name>A0AAW0ZBG1_9HYME</name>
<sequence length="97" mass="11728">MKLKGEEEMVIAEIGSWEEKRMVMIRQKTLKRGLYVDDDLTKEERTTQKKLRERATEERKKGNQMKVSYRKIRIGNKWFYWNDNKETIIEKSGICNL</sequence>
<dbReference type="Proteomes" id="UP001432146">
    <property type="component" value="Unassembled WGS sequence"/>
</dbReference>
<accession>A0AAW0ZBG1</accession>
<protein>
    <submittedName>
        <fullName evidence="1">Uncharacterized protein</fullName>
    </submittedName>
</protein>
<dbReference type="EMBL" id="JAWNGG020000360">
    <property type="protein sequence ID" value="KAK9293923.1"/>
    <property type="molecule type" value="Genomic_DNA"/>
</dbReference>
<proteinExistence type="predicted"/>
<evidence type="ECO:0000313" key="2">
    <source>
        <dbReference type="Proteomes" id="UP001432146"/>
    </source>
</evidence>
<gene>
    <name evidence="1" type="ORF">QLX08_011292</name>
</gene>
<organism evidence="1 2">
    <name type="scientific">Tetragonisca angustula</name>
    <dbReference type="NCBI Taxonomy" id="166442"/>
    <lineage>
        <taxon>Eukaryota</taxon>
        <taxon>Metazoa</taxon>
        <taxon>Ecdysozoa</taxon>
        <taxon>Arthropoda</taxon>
        <taxon>Hexapoda</taxon>
        <taxon>Insecta</taxon>
        <taxon>Pterygota</taxon>
        <taxon>Neoptera</taxon>
        <taxon>Endopterygota</taxon>
        <taxon>Hymenoptera</taxon>
        <taxon>Apocrita</taxon>
        <taxon>Aculeata</taxon>
        <taxon>Apoidea</taxon>
        <taxon>Anthophila</taxon>
        <taxon>Apidae</taxon>
        <taxon>Tetragonisca</taxon>
    </lineage>
</organism>
<keyword evidence="2" id="KW-1185">Reference proteome</keyword>
<evidence type="ECO:0000313" key="1">
    <source>
        <dbReference type="EMBL" id="KAK9293923.1"/>
    </source>
</evidence>
<dbReference type="AlphaFoldDB" id="A0AAW0ZBG1"/>
<comment type="caution">
    <text evidence="1">The sequence shown here is derived from an EMBL/GenBank/DDBJ whole genome shotgun (WGS) entry which is preliminary data.</text>
</comment>
<reference evidence="1 2" key="1">
    <citation type="submission" date="2024-05" db="EMBL/GenBank/DDBJ databases">
        <title>The nuclear and mitochondrial genome assemblies of Tetragonisca angustula (Apidae: Meliponini), a tiny yet remarkable pollinator in the Neotropics.</title>
        <authorList>
            <person name="Ferrari R."/>
            <person name="Ricardo P.C."/>
            <person name="Dias F.C."/>
            <person name="Araujo N.S."/>
            <person name="Soares D.O."/>
            <person name="Zhou Q.-S."/>
            <person name="Zhu C.-D."/>
            <person name="Coutinho L."/>
            <person name="Airas M.C."/>
            <person name="Batista T.M."/>
        </authorList>
    </citation>
    <scope>NUCLEOTIDE SEQUENCE [LARGE SCALE GENOMIC DNA]</scope>
    <source>
        <strain evidence="1">ASF017062</strain>
        <tissue evidence="1">Abdomen</tissue>
    </source>
</reference>